<dbReference type="OrthoDB" id="10268103at2759"/>
<proteinExistence type="predicted"/>
<dbReference type="CDD" id="cd08646">
    <property type="entry name" value="FMT_core_Met-tRNA-FMT_N"/>
    <property type="match status" value="1"/>
</dbReference>
<dbReference type="Pfam" id="PF00551">
    <property type="entry name" value="Formyl_trans_N"/>
    <property type="match status" value="1"/>
</dbReference>
<evidence type="ECO:0000256" key="2">
    <source>
        <dbReference type="SAM" id="MobiDB-lite"/>
    </source>
</evidence>
<dbReference type="AlphaFoldDB" id="A0A9P9IK25"/>
<gene>
    <name evidence="4" type="ORF">B0J11DRAFT_527594</name>
</gene>
<dbReference type="PANTHER" id="PTHR11138:SF5">
    <property type="entry name" value="METHIONYL-TRNA FORMYLTRANSFERASE, MITOCHONDRIAL"/>
    <property type="match status" value="1"/>
</dbReference>
<dbReference type="InterPro" id="IPR036477">
    <property type="entry name" value="Formyl_transf_N_sf"/>
</dbReference>
<name>A0A9P9IK25_9PLEO</name>
<comment type="caution">
    <text evidence="4">The sequence shown here is derived from an EMBL/GenBank/DDBJ whole genome shotgun (WGS) entry which is preliminary data.</text>
</comment>
<dbReference type="EC" id="2.1.2.9" evidence="1"/>
<keyword evidence="5" id="KW-1185">Reference proteome</keyword>
<evidence type="ECO:0000259" key="3">
    <source>
        <dbReference type="Pfam" id="PF00551"/>
    </source>
</evidence>
<accession>A0A9P9IK25</accession>
<evidence type="ECO:0000256" key="1">
    <source>
        <dbReference type="ARBA" id="ARBA00012261"/>
    </source>
</evidence>
<evidence type="ECO:0000313" key="4">
    <source>
        <dbReference type="EMBL" id="KAH7125118.1"/>
    </source>
</evidence>
<dbReference type="GO" id="GO:0005739">
    <property type="term" value="C:mitochondrion"/>
    <property type="evidence" value="ECO:0007669"/>
    <property type="project" value="TreeGrafter"/>
</dbReference>
<reference evidence="4" key="1">
    <citation type="journal article" date="2021" name="Nat. Commun.">
        <title>Genetic determinants of endophytism in the Arabidopsis root mycobiome.</title>
        <authorList>
            <person name="Mesny F."/>
            <person name="Miyauchi S."/>
            <person name="Thiergart T."/>
            <person name="Pickel B."/>
            <person name="Atanasova L."/>
            <person name="Karlsson M."/>
            <person name="Huettel B."/>
            <person name="Barry K.W."/>
            <person name="Haridas S."/>
            <person name="Chen C."/>
            <person name="Bauer D."/>
            <person name="Andreopoulos W."/>
            <person name="Pangilinan J."/>
            <person name="LaButti K."/>
            <person name="Riley R."/>
            <person name="Lipzen A."/>
            <person name="Clum A."/>
            <person name="Drula E."/>
            <person name="Henrissat B."/>
            <person name="Kohler A."/>
            <person name="Grigoriev I.V."/>
            <person name="Martin F.M."/>
            <person name="Hacquard S."/>
        </authorList>
    </citation>
    <scope>NUCLEOTIDE SEQUENCE</scope>
    <source>
        <strain evidence="4">MPI-CAGE-CH-0243</strain>
    </source>
</reference>
<feature type="region of interest" description="Disordered" evidence="2">
    <location>
        <begin position="335"/>
        <end position="369"/>
    </location>
</feature>
<feature type="domain" description="Formyl transferase N-terminal" evidence="3">
    <location>
        <begin position="35"/>
        <end position="222"/>
    </location>
</feature>
<dbReference type="Proteomes" id="UP000700596">
    <property type="component" value="Unassembled WGS sequence"/>
</dbReference>
<sequence>MSFLWRLPPSVRSLLVSNCRRYSSQVAPRTVRPLRILFAGADEFSIHSLRALVAAQKEDSNLIESIDVLHKAEKLAGRGLKHLKKVAIESVASNELKLPIHPTQNLKGWFPPNNKEFDLIIAVSFGLFIPEHLIDSTTYGGINVHPSLLPDLRGPAPIHHTLLLRRPATGISIQSLDRFAFDRGKIIVQTPSPGIPVTSDDSIASLTDSLGSLGGEMLVDVLKRKAYLPPYEDQGWYAASGGPIDYAPKIDKEDSKVNIYTTPSEEILYKHKVLGDLWCILPYKHQRIILNKVSLLSEKDDIDREPGFINPGQYKKLHARTIDGALLDIEETTVDGGKKKHGNAHVKRQLNDLAVKSQRTAEKAQQESE</sequence>
<evidence type="ECO:0000313" key="5">
    <source>
        <dbReference type="Proteomes" id="UP000700596"/>
    </source>
</evidence>
<dbReference type="PANTHER" id="PTHR11138">
    <property type="entry name" value="METHIONYL-TRNA FORMYLTRANSFERASE"/>
    <property type="match status" value="1"/>
</dbReference>
<dbReference type="InterPro" id="IPR041711">
    <property type="entry name" value="Met-tRNA-FMT_N"/>
</dbReference>
<feature type="compositionally biased region" description="Basic residues" evidence="2">
    <location>
        <begin position="338"/>
        <end position="348"/>
    </location>
</feature>
<protein>
    <recommendedName>
        <fullName evidence="1">methionyl-tRNA formyltransferase</fullName>
        <ecNumber evidence="1">2.1.2.9</ecNumber>
    </recommendedName>
</protein>
<dbReference type="SUPFAM" id="SSF53328">
    <property type="entry name" value="Formyltransferase"/>
    <property type="match status" value="1"/>
</dbReference>
<organism evidence="4 5">
    <name type="scientific">Dendryphion nanum</name>
    <dbReference type="NCBI Taxonomy" id="256645"/>
    <lineage>
        <taxon>Eukaryota</taxon>
        <taxon>Fungi</taxon>
        <taxon>Dikarya</taxon>
        <taxon>Ascomycota</taxon>
        <taxon>Pezizomycotina</taxon>
        <taxon>Dothideomycetes</taxon>
        <taxon>Pleosporomycetidae</taxon>
        <taxon>Pleosporales</taxon>
        <taxon>Torulaceae</taxon>
        <taxon>Dendryphion</taxon>
    </lineage>
</organism>
<dbReference type="InterPro" id="IPR002376">
    <property type="entry name" value="Formyl_transf_N"/>
</dbReference>
<feature type="compositionally biased region" description="Basic and acidic residues" evidence="2">
    <location>
        <begin position="359"/>
        <end position="369"/>
    </location>
</feature>
<dbReference type="EMBL" id="JAGMWT010000007">
    <property type="protein sequence ID" value="KAH7125118.1"/>
    <property type="molecule type" value="Genomic_DNA"/>
</dbReference>
<dbReference type="GO" id="GO:0004479">
    <property type="term" value="F:methionyl-tRNA formyltransferase activity"/>
    <property type="evidence" value="ECO:0007669"/>
    <property type="project" value="UniProtKB-EC"/>
</dbReference>
<dbReference type="Gene3D" id="3.40.50.12230">
    <property type="match status" value="1"/>
</dbReference>
<keyword evidence="4" id="KW-0808">Transferase</keyword>